<dbReference type="GO" id="GO:0009416">
    <property type="term" value="P:response to light stimulus"/>
    <property type="evidence" value="ECO:0007669"/>
    <property type="project" value="TreeGrafter"/>
</dbReference>
<dbReference type="InterPro" id="IPR002081">
    <property type="entry name" value="Cryptochrome/DNA_photolyase_1"/>
</dbReference>
<dbReference type="STRING" id="471514.AN477_15265"/>
<comment type="similarity">
    <text evidence="10">Belongs to the DNA photolyase family.</text>
</comment>
<keyword evidence="4 8" id="KW-0285">Flavoprotein</keyword>
<dbReference type="Pfam" id="PF03441">
    <property type="entry name" value="FAD_binding_7"/>
    <property type="match status" value="1"/>
</dbReference>
<dbReference type="PATRIC" id="fig|471514.4.peg.3348"/>
<feature type="site" description="Electron transfer via tryptophanyl radical" evidence="9">
    <location>
        <position position="307"/>
    </location>
</feature>
<keyword evidence="13" id="KW-1185">Reference proteome</keyword>
<comment type="cofactor">
    <cofactor evidence="1">
        <name>(6R)-5,10-methylene-5,6,7,8-tetrahydrofolate</name>
        <dbReference type="ChEBI" id="CHEBI:15636"/>
    </cofactor>
</comment>
<dbReference type="EMBL" id="LJCO01000068">
    <property type="protein sequence ID" value="KPV42891.1"/>
    <property type="molecule type" value="Genomic_DNA"/>
</dbReference>
<evidence type="ECO:0000256" key="3">
    <source>
        <dbReference type="ARBA" id="ARBA00014046"/>
    </source>
</evidence>
<dbReference type="InterPro" id="IPR036155">
    <property type="entry name" value="Crypto/Photolyase_N_sf"/>
</dbReference>
<evidence type="ECO:0000256" key="8">
    <source>
        <dbReference type="PIRSR" id="PIRSR602081-1"/>
    </source>
</evidence>
<feature type="domain" description="Photolyase/cryptochrome alpha/beta" evidence="11">
    <location>
        <begin position="3"/>
        <end position="131"/>
    </location>
</feature>
<comment type="catalytic activity">
    <reaction evidence="7">
        <text>cyclobutadipyrimidine (in DNA) = 2 pyrimidine residues (in DNA).</text>
        <dbReference type="EC" id="4.1.99.3"/>
    </reaction>
</comment>
<dbReference type="InterPro" id="IPR036134">
    <property type="entry name" value="Crypto/Photolyase_FAD-like_sf"/>
</dbReference>
<feature type="binding site" evidence="8">
    <location>
        <position position="273"/>
    </location>
    <ligand>
        <name>FAD</name>
        <dbReference type="ChEBI" id="CHEBI:57692"/>
    </ligand>
</feature>
<name>A0A0P9D0A2_9BACL</name>
<reference evidence="12 13" key="1">
    <citation type="submission" date="2015-09" db="EMBL/GenBank/DDBJ databases">
        <title>Draft genome sequence of Alicyclobacillus ferrooxydans DSM 22381.</title>
        <authorList>
            <person name="Hemp J."/>
        </authorList>
    </citation>
    <scope>NUCLEOTIDE SEQUENCE [LARGE SCALE GENOMIC DNA]</scope>
    <source>
        <strain evidence="12 13">TC-34</strain>
    </source>
</reference>
<dbReference type="GO" id="GO:0071949">
    <property type="term" value="F:FAD binding"/>
    <property type="evidence" value="ECO:0007669"/>
    <property type="project" value="TreeGrafter"/>
</dbReference>
<dbReference type="GO" id="GO:0003677">
    <property type="term" value="F:DNA binding"/>
    <property type="evidence" value="ECO:0007669"/>
    <property type="project" value="TreeGrafter"/>
</dbReference>
<dbReference type="InterPro" id="IPR014729">
    <property type="entry name" value="Rossmann-like_a/b/a_fold"/>
</dbReference>
<dbReference type="PANTHER" id="PTHR11455:SF9">
    <property type="entry name" value="CRYPTOCHROME CIRCADIAN CLOCK 5 ISOFORM X1"/>
    <property type="match status" value="1"/>
</dbReference>
<dbReference type="PROSITE" id="PS00394">
    <property type="entry name" value="DNA_PHOTOLYASES_1_1"/>
    <property type="match status" value="1"/>
</dbReference>
<dbReference type="Proteomes" id="UP000050482">
    <property type="component" value="Unassembled WGS sequence"/>
</dbReference>
<dbReference type="Gene3D" id="1.10.579.10">
    <property type="entry name" value="DNA Cyclobutane Dipyrimidine Photolyase, subunit A, domain 3"/>
    <property type="match status" value="1"/>
</dbReference>
<dbReference type="EC" id="4.1.99.3" evidence="2"/>
<comment type="cofactor">
    <cofactor evidence="8">
        <name>FAD</name>
        <dbReference type="ChEBI" id="CHEBI:57692"/>
    </cofactor>
    <text evidence="8">Binds 1 FAD per subunit.</text>
</comment>
<sequence>MARATIVWFRNDLRITDNPALWRAAQRGPVIPVFIHSPDGAPYGYAGEAAAWFIHESVTALACSLRKLGTPLVIRRGPVLSVLQDLVQETSADALYFNARYEAPSRAIDADIVQHFRASGLAVERTHAGMLMKPGAVLSEKQQPYKVFTAFWRQVMRQNVMKPLPAPAHLVPVSDQVQSLSLGETGLLHSVPWYEKLSEHWQPGEQGAMTQWSHFIDHVLYGYASGRDFPAHDHASRFSPYFASGALSPRWVWHQLLTMREAREIPDTDIEGFLRQLAWREFAYDNLVHVPDMVHTPMRREFERFPWRSDHDALRTWQQGRTGYPLIDAGMRQLWETGWIHNRVRMVAASFLVKHLLISWTEGAAWFKDTLVDADVANNTMGWQWVTGCGFDASPFFRIFNPVTQGEKFDPEGNYVRRWVPELRQLHPRFIHRPWEAPRHVLRDAGIELGINYPLPMVDHAAARARALLAFQSIR</sequence>
<feature type="binding site" evidence="8">
    <location>
        <begin position="373"/>
        <end position="375"/>
    </location>
    <ligand>
        <name>FAD</name>
        <dbReference type="ChEBI" id="CHEBI:57692"/>
    </ligand>
</feature>
<dbReference type="SUPFAM" id="SSF52425">
    <property type="entry name" value="Cryptochrome/photolyase, N-terminal domain"/>
    <property type="match status" value="1"/>
</dbReference>
<accession>A0A0P9D0A2</accession>
<evidence type="ECO:0000256" key="9">
    <source>
        <dbReference type="PIRSR" id="PIRSR602081-2"/>
    </source>
</evidence>
<dbReference type="AlphaFoldDB" id="A0A0P9D0A2"/>
<dbReference type="InterPro" id="IPR018394">
    <property type="entry name" value="DNA_photolyase_1_CS_C"/>
</dbReference>
<evidence type="ECO:0000313" key="12">
    <source>
        <dbReference type="EMBL" id="KPV42891.1"/>
    </source>
</evidence>
<dbReference type="GO" id="GO:0003904">
    <property type="term" value="F:deoxyribodipyrimidine photo-lyase activity"/>
    <property type="evidence" value="ECO:0007669"/>
    <property type="project" value="UniProtKB-EC"/>
</dbReference>
<dbReference type="PANTHER" id="PTHR11455">
    <property type="entry name" value="CRYPTOCHROME"/>
    <property type="match status" value="1"/>
</dbReference>
<evidence type="ECO:0000256" key="1">
    <source>
        <dbReference type="ARBA" id="ARBA00001932"/>
    </source>
</evidence>
<dbReference type="GO" id="GO:0000719">
    <property type="term" value="P:photoreactive repair"/>
    <property type="evidence" value="ECO:0007669"/>
    <property type="project" value="UniProtKB-ARBA"/>
</dbReference>
<evidence type="ECO:0000256" key="7">
    <source>
        <dbReference type="ARBA" id="ARBA00033999"/>
    </source>
</evidence>
<organism evidence="12 13">
    <name type="scientific">Alicyclobacillus ferrooxydans</name>
    <dbReference type="NCBI Taxonomy" id="471514"/>
    <lineage>
        <taxon>Bacteria</taxon>
        <taxon>Bacillati</taxon>
        <taxon>Bacillota</taxon>
        <taxon>Bacilli</taxon>
        <taxon>Bacillales</taxon>
        <taxon>Alicyclobacillaceae</taxon>
        <taxon>Alicyclobacillus</taxon>
    </lineage>
</organism>
<comment type="caution">
    <text evidence="12">The sequence shown here is derived from an EMBL/GenBank/DDBJ whole genome shotgun (WGS) entry which is preliminary data.</text>
</comment>
<dbReference type="Pfam" id="PF00875">
    <property type="entry name" value="DNA_photolyase"/>
    <property type="match status" value="1"/>
</dbReference>
<feature type="binding site" evidence="8">
    <location>
        <position position="223"/>
    </location>
    <ligand>
        <name>FAD</name>
        <dbReference type="ChEBI" id="CHEBI:57692"/>
    </ligand>
</feature>
<evidence type="ECO:0000256" key="4">
    <source>
        <dbReference type="ARBA" id="ARBA00022630"/>
    </source>
</evidence>
<feature type="site" description="Electron transfer via tryptophanyl radical" evidence="9">
    <location>
        <position position="383"/>
    </location>
</feature>
<dbReference type="PROSITE" id="PS51645">
    <property type="entry name" value="PHR_CRY_ALPHA_BETA"/>
    <property type="match status" value="1"/>
</dbReference>
<dbReference type="Gene3D" id="3.40.50.620">
    <property type="entry name" value="HUPs"/>
    <property type="match status" value="1"/>
</dbReference>
<gene>
    <name evidence="12" type="ORF">AN477_15265</name>
</gene>
<protein>
    <recommendedName>
        <fullName evidence="3">Deoxyribodipyrimidine photo-lyase</fullName>
        <ecNumber evidence="2">4.1.99.3</ecNumber>
    </recommendedName>
</protein>
<proteinExistence type="inferred from homology"/>
<evidence type="ECO:0000256" key="5">
    <source>
        <dbReference type="ARBA" id="ARBA00022827"/>
    </source>
</evidence>
<evidence type="ECO:0000313" key="13">
    <source>
        <dbReference type="Proteomes" id="UP000050482"/>
    </source>
</evidence>
<dbReference type="Gene3D" id="1.25.40.80">
    <property type="match status" value="1"/>
</dbReference>
<feature type="site" description="Electron transfer via tryptophanyl radical" evidence="9">
    <location>
        <position position="360"/>
    </location>
</feature>
<evidence type="ECO:0000256" key="2">
    <source>
        <dbReference type="ARBA" id="ARBA00013149"/>
    </source>
</evidence>
<evidence type="ECO:0000256" key="6">
    <source>
        <dbReference type="ARBA" id="ARBA00022991"/>
    </source>
</evidence>
<dbReference type="RefSeq" id="WP_054970030.1">
    <property type="nucleotide sequence ID" value="NZ_LJCO01000068.1"/>
</dbReference>
<evidence type="ECO:0000259" key="11">
    <source>
        <dbReference type="PROSITE" id="PS51645"/>
    </source>
</evidence>
<dbReference type="InterPro" id="IPR005101">
    <property type="entry name" value="Cryptochr/Photolyase_FAD-bd"/>
</dbReference>
<keyword evidence="6 10" id="KW-0157">Chromophore</keyword>
<keyword evidence="5 8" id="KW-0274">FAD</keyword>
<dbReference type="InterPro" id="IPR006050">
    <property type="entry name" value="DNA_photolyase_N"/>
</dbReference>
<evidence type="ECO:0000256" key="10">
    <source>
        <dbReference type="RuleBase" id="RU004182"/>
    </source>
</evidence>
<dbReference type="OrthoDB" id="9772484at2"/>
<dbReference type="FunFam" id="1.10.579.10:FF:000003">
    <property type="entry name" value="Deoxyribodipyrimidine photo-lyase"/>
    <property type="match status" value="1"/>
</dbReference>
<dbReference type="PRINTS" id="PR00147">
    <property type="entry name" value="DNAPHOTLYASE"/>
</dbReference>
<dbReference type="SUPFAM" id="SSF48173">
    <property type="entry name" value="Cryptochrome/photolyase FAD-binding domain"/>
    <property type="match status" value="1"/>
</dbReference>